<keyword evidence="3" id="KW-1185">Reference proteome</keyword>
<dbReference type="GO" id="GO:0016791">
    <property type="term" value="F:phosphatase activity"/>
    <property type="evidence" value="ECO:0007669"/>
    <property type="project" value="TreeGrafter"/>
</dbReference>
<name>E8R2G2_ISOPI</name>
<evidence type="ECO:0000313" key="3">
    <source>
        <dbReference type="Proteomes" id="UP000008631"/>
    </source>
</evidence>
<protein>
    <submittedName>
        <fullName evidence="2">Metallophosphoesterase</fullName>
    </submittedName>
</protein>
<dbReference type="PANTHER" id="PTHR42850:SF4">
    <property type="entry name" value="ZINC-DEPENDENT ENDOPOLYPHOSPHATASE"/>
    <property type="match status" value="1"/>
</dbReference>
<dbReference type="InterPro" id="IPR029052">
    <property type="entry name" value="Metallo-depent_PP-like"/>
</dbReference>
<dbReference type="InterPro" id="IPR050126">
    <property type="entry name" value="Ap4A_hydrolase"/>
</dbReference>
<dbReference type="InParanoid" id="E8R2G2"/>
<dbReference type="AlphaFoldDB" id="E8R2G2"/>
<dbReference type="Pfam" id="PF00149">
    <property type="entry name" value="Metallophos"/>
    <property type="match status" value="1"/>
</dbReference>
<evidence type="ECO:0000259" key="1">
    <source>
        <dbReference type="Pfam" id="PF00149"/>
    </source>
</evidence>
<proteinExistence type="predicted"/>
<dbReference type="PANTHER" id="PTHR42850">
    <property type="entry name" value="METALLOPHOSPHOESTERASE"/>
    <property type="match status" value="1"/>
</dbReference>
<dbReference type="GO" id="GO:0005737">
    <property type="term" value="C:cytoplasm"/>
    <property type="evidence" value="ECO:0007669"/>
    <property type="project" value="TreeGrafter"/>
</dbReference>
<evidence type="ECO:0000313" key="2">
    <source>
        <dbReference type="EMBL" id="ADV61447.1"/>
    </source>
</evidence>
<dbReference type="EMBL" id="CP002353">
    <property type="protein sequence ID" value="ADV61447.1"/>
    <property type="molecule type" value="Genomic_DNA"/>
</dbReference>
<feature type="domain" description="Calcineurin-like phosphoesterase" evidence="1">
    <location>
        <begin position="15"/>
        <end position="108"/>
    </location>
</feature>
<dbReference type="RefSeq" id="WP_013563736.1">
    <property type="nucleotide sequence ID" value="NC_014962.1"/>
</dbReference>
<dbReference type="STRING" id="575540.Isop_0857"/>
<reference key="1">
    <citation type="submission" date="2010-11" db="EMBL/GenBank/DDBJ databases">
        <title>The complete sequence of chromosome of Isophaera pallida ATCC 43644.</title>
        <authorList>
            <consortium name="US DOE Joint Genome Institute (JGI-PGF)"/>
            <person name="Lucas S."/>
            <person name="Copeland A."/>
            <person name="Lapidus A."/>
            <person name="Bruce D."/>
            <person name="Goodwin L."/>
            <person name="Pitluck S."/>
            <person name="Kyrpides N."/>
            <person name="Mavromatis K."/>
            <person name="Pagani I."/>
            <person name="Ivanova N."/>
            <person name="Saunders E."/>
            <person name="Brettin T."/>
            <person name="Detter J.C."/>
            <person name="Han C."/>
            <person name="Tapia R."/>
            <person name="Land M."/>
            <person name="Hauser L."/>
            <person name="Markowitz V."/>
            <person name="Cheng J.-F."/>
            <person name="Hugenholtz P."/>
            <person name="Woyke T."/>
            <person name="Wu D."/>
            <person name="Eisen J.A."/>
        </authorList>
    </citation>
    <scope>NUCLEOTIDE SEQUENCE</scope>
    <source>
        <strain>ATCC 43644</strain>
    </source>
</reference>
<dbReference type="eggNOG" id="COG0639">
    <property type="taxonomic scope" value="Bacteria"/>
</dbReference>
<reference evidence="2 3" key="2">
    <citation type="journal article" date="2011" name="Stand. Genomic Sci.">
        <title>Complete genome sequence of Isosphaera pallida type strain (IS1B).</title>
        <authorList>
            <consortium name="US DOE Joint Genome Institute (JGI-PGF)"/>
            <person name="Goker M."/>
            <person name="Cleland D."/>
            <person name="Saunders E."/>
            <person name="Lapidus A."/>
            <person name="Nolan M."/>
            <person name="Lucas S."/>
            <person name="Hammon N."/>
            <person name="Deshpande S."/>
            <person name="Cheng J.F."/>
            <person name="Tapia R."/>
            <person name="Han C."/>
            <person name="Goodwin L."/>
            <person name="Pitluck S."/>
            <person name="Liolios K."/>
            <person name="Pagani I."/>
            <person name="Ivanova N."/>
            <person name="Mavromatis K."/>
            <person name="Pati A."/>
            <person name="Chen A."/>
            <person name="Palaniappan K."/>
            <person name="Land M."/>
            <person name="Hauser L."/>
            <person name="Chang Y.J."/>
            <person name="Jeffries C.D."/>
            <person name="Detter J.C."/>
            <person name="Beck B."/>
            <person name="Woyke T."/>
            <person name="Bristow J."/>
            <person name="Eisen J.A."/>
            <person name="Markowitz V."/>
            <person name="Hugenholtz P."/>
            <person name="Kyrpides N.C."/>
            <person name="Klenk H.P."/>
        </authorList>
    </citation>
    <scope>NUCLEOTIDE SEQUENCE [LARGE SCALE GENOMIC DNA]</scope>
    <source>
        <strain evidence="3">ATCC 43644 / DSM 9630 / IS1B</strain>
    </source>
</reference>
<organism evidence="2 3">
    <name type="scientific">Isosphaera pallida (strain ATCC 43644 / DSM 9630 / IS1B)</name>
    <dbReference type="NCBI Taxonomy" id="575540"/>
    <lineage>
        <taxon>Bacteria</taxon>
        <taxon>Pseudomonadati</taxon>
        <taxon>Planctomycetota</taxon>
        <taxon>Planctomycetia</taxon>
        <taxon>Isosphaerales</taxon>
        <taxon>Isosphaeraceae</taxon>
        <taxon>Isosphaera</taxon>
    </lineage>
</organism>
<dbReference type="KEGG" id="ipa:Isop_0857"/>
<dbReference type="Proteomes" id="UP000008631">
    <property type="component" value="Chromosome"/>
</dbReference>
<sequence length="286" mass="32049">MCSASPNAVASLSYPILAIGDLHGQSEEFDRLLDRVDRLAEWPDCAVVFLGDFVDRGPDSRKVIDRVLEILERPPGGAAVMGNHDLALVHAARLRSPEPPPHHYWLERYLSVYDAATTVRSYVGRTWSFEDEEEVRLALLEDLRAAMPETHRRFLAELPWVVEASGHLFLHCGLSPELDADALAQVEAMKRRCWDRSLLSPKPGTTTDLYWQPDYPVWLGADRGLSNHPLRHPTKIQVTGHCQVPRPDANPVRIRIDTSGGYGPLTACLLISPTDPPHFISSWDDL</sequence>
<gene>
    <name evidence="2" type="ordered locus">Isop_0857</name>
</gene>
<dbReference type="InterPro" id="IPR006186">
    <property type="entry name" value="Ser/Thr-sp_prot-phosphatase"/>
</dbReference>
<dbReference type="Gene3D" id="3.60.21.10">
    <property type="match status" value="1"/>
</dbReference>
<dbReference type="SUPFAM" id="SSF56300">
    <property type="entry name" value="Metallo-dependent phosphatases"/>
    <property type="match status" value="1"/>
</dbReference>
<accession>E8R2G2</accession>
<dbReference type="PRINTS" id="PR00114">
    <property type="entry name" value="STPHPHTASE"/>
</dbReference>
<dbReference type="InterPro" id="IPR004843">
    <property type="entry name" value="Calcineurin-like_PHP"/>
</dbReference>
<dbReference type="HOGENOM" id="CLU_023125_4_1_0"/>